<evidence type="ECO:0000313" key="2">
    <source>
        <dbReference type="EMBL" id="KFI94563.1"/>
    </source>
</evidence>
<dbReference type="Proteomes" id="UP000029004">
    <property type="component" value="Unassembled WGS sequence"/>
</dbReference>
<dbReference type="EMBL" id="JGZP01000021">
    <property type="protein sequence ID" value="KFI94563.1"/>
    <property type="molecule type" value="Genomic_DNA"/>
</dbReference>
<evidence type="ECO:0000256" key="1">
    <source>
        <dbReference type="SAM" id="Phobius"/>
    </source>
</evidence>
<sequence length="58" mass="6069">MTLDFRQAAGSVGTMGDQMRQVASRAYESAMTGSFAAATAIIIVTLGTVALISRMVSR</sequence>
<protein>
    <submittedName>
        <fullName evidence="2">Uncharacterized protein</fullName>
    </submittedName>
</protein>
<proteinExistence type="predicted"/>
<accession>A0A087DGB3</accession>
<keyword evidence="1" id="KW-0812">Transmembrane</keyword>
<organism evidence="2 3">
    <name type="scientific">Bifidobacterium stellenboschense</name>
    <dbReference type="NCBI Taxonomy" id="762211"/>
    <lineage>
        <taxon>Bacteria</taxon>
        <taxon>Bacillati</taxon>
        <taxon>Actinomycetota</taxon>
        <taxon>Actinomycetes</taxon>
        <taxon>Bifidobacteriales</taxon>
        <taxon>Bifidobacteriaceae</taxon>
        <taxon>Bifidobacterium</taxon>
    </lineage>
</organism>
<comment type="caution">
    <text evidence="2">The sequence shown here is derived from an EMBL/GenBank/DDBJ whole genome shotgun (WGS) entry which is preliminary data.</text>
</comment>
<dbReference type="AlphaFoldDB" id="A0A087DGB3"/>
<reference evidence="2 3" key="1">
    <citation type="submission" date="2014-03" db="EMBL/GenBank/DDBJ databases">
        <title>Genomics of Bifidobacteria.</title>
        <authorList>
            <person name="Ventura M."/>
            <person name="Milani C."/>
            <person name="Lugli G.A."/>
        </authorList>
    </citation>
    <scope>NUCLEOTIDE SEQUENCE [LARGE SCALE GENOMIC DNA]</scope>
    <source>
        <strain evidence="2 3">DSM 23968</strain>
    </source>
</reference>
<gene>
    <name evidence="2" type="ORF">BSTEL_1233</name>
</gene>
<feature type="transmembrane region" description="Helical" evidence="1">
    <location>
        <begin position="30"/>
        <end position="52"/>
    </location>
</feature>
<keyword evidence="1" id="KW-1133">Transmembrane helix</keyword>
<evidence type="ECO:0000313" key="3">
    <source>
        <dbReference type="Proteomes" id="UP000029004"/>
    </source>
</evidence>
<keyword evidence="3" id="KW-1185">Reference proteome</keyword>
<name>A0A087DGB3_9BIFI</name>
<keyword evidence="1" id="KW-0472">Membrane</keyword>